<evidence type="ECO:0000256" key="2">
    <source>
        <dbReference type="ARBA" id="ARBA00005417"/>
    </source>
</evidence>
<dbReference type="InterPro" id="IPR015854">
    <property type="entry name" value="ABC_transpr_LolD-like"/>
</dbReference>
<evidence type="ECO:0000256" key="6">
    <source>
        <dbReference type="ARBA" id="ARBA00022840"/>
    </source>
</evidence>
<dbReference type="PANTHER" id="PTHR24220:SF470">
    <property type="entry name" value="CELL DIVISION ATP-BINDING PROTEIN FTSE"/>
    <property type="match status" value="1"/>
</dbReference>
<dbReference type="EMBL" id="SSOC01000005">
    <property type="protein sequence ID" value="THF63786.1"/>
    <property type="molecule type" value="Genomic_DNA"/>
</dbReference>
<dbReference type="GO" id="GO:0022857">
    <property type="term" value="F:transmembrane transporter activity"/>
    <property type="evidence" value="ECO:0007669"/>
    <property type="project" value="TreeGrafter"/>
</dbReference>
<protein>
    <recommendedName>
        <fullName evidence="3">Cell division ATP-binding protein FtsE</fullName>
    </recommendedName>
</protein>
<comment type="similarity">
    <text evidence="2">Belongs to the ABC transporter superfamily.</text>
</comment>
<dbReference type="InterPro" id="IPR027417">
    <property type="entry name" value="P-loop_NTPase"/>
</dbReference>
<evidence type="ECO:0000256" key="4">
    <source>
        <dbReference type="ARBA" id="ARBA00022475"/>
    </source>
</evidence>
<keyword evidence="8" id="KW-0029">Amino-acid transport</keyword>
<keyword evidence="6 10" id="KW-0067">ATP-binding</keyword>
<proteinExistence type="inferred from homology"/>
<dbReference type="GO" id="GO:0005886">
    <property type="term" value="C:plasma membrane"/>
    <property type="evidence" value="ECO:0007669"/>
    <property type="project" value="TreeGrafter"/>
</dbReference>
<keyword evidence="4" id="KW-0472">Membrane</keyword>
<comment type="function">
    <text evidence="1">Part of the ABC transporter FtsEX involved in cellular division. Important for assembly or stability of the septal ring.</text>
</comment>
<keyword evidence="5" id="KW-0547">Nucleotide-binding</keyword>
<comment type="caution">
    <text evidence="10">The sequence shown here is derived from an EMBL/GenBank/DDBJ whole genome shotgun (WGS) entry which is preliminary data.</text>
</comment>
<dbReference type="RefSeq" id="WP_136348947.1">
    <property type="nucleotide sequence ID" value="NZ_SSOC01000005.1"/>
</dbReference>
<evidence type="ECO:0000256" key="3">
    <source>
        <dbReference type="ARBA" id="ARBA00020019"/>
    </source>
</evidence>
<evidence type="ECO:0000313" key="11">
    <source>
        <dbReference type="Proteomes" id="UP000308430"/>
    </source>
</evidence>
<dbReference type="GO" id="GO:0006865">
    <property type="term" value="P:amino acid transport"/>
    <property type="evidence" value="ECO:0007669"/>
    <property type="project" value="UniProtKB-KW"/>
</dbReference>
<evidence type="ECO:0000256" key="5">
    <source>
        <dbReference type="ARBA" id="ARBA00022741"/>
    </source>
</evidence>
<dbReference type="InterPro" id="IPR017871">
    <property type="entry name" value="ABC_transporter-like_CS"/>
</dbReference>
<keyword evidence="8" id="KW-0813">Transport</keyword>
<evidence type="ECO:0000256" key="7">
    <source>
        <dbReference type="ARBA" id="ARBA00022967"/>
    </source>
</evidence>
<dbReference type="InterPro" id="IPR003593">
    <property type="entry name" value="AAA+_ATPase"/>
</dbReference>
<evidence type="ECO:0000256" key="1">
    <source>
        <dbReference type="ARBA" id="ARBA00002579"/>
    </source>
</evidence>
<dbReference type="GO" id="GO:0005524">
    <property type="term" value="F:ATP binding"/>
    <property type="evidence" value="ECO:0007669"/>
    <property type="project" value="UniProtKB-KW"/>
</dbReference>
<dbReference type="GO" id="GO:0016887">
    <property type="term" value="F:ATP hydrolysis activity"/>
    <property type="evidence" value="ECO:0007669"/>
    <property type="project" value="InterPro"/>
</dbReference>
<evidence type="ECO:0000313" key="10">
    <source>
        <dbReference type="EMBL" id="THF63786.1"/>
    </source>
</evidence>
<dbReference type="PROSITE" id="PS00211">
    <property type="entry name" value="ABC_TRANSPORTER_1"/>
    <property type="match status" value="1"/>
</dbReference>
<dbReference type="InterPro" id="IPR003439">
    <property type="entry name" value="ABC_transporter-like_ATP-bd"/>
</dbReference>
<gene>
    <name evidence="10" type="ORF">E6C76_14465</name>
</gene>
<evidence type="ECO:0000259" key="9">
    <source>
        <dbReference type="PROSITE" id="PS50893"/>
    </source>
</evidence>
<feature type="domain" description="ABC transporter" evidence="9">
    <location>
        <begin position="2"/>
        <end position="221"/>
    </location>
</feature>
<dbReference type="PANTHER" id="PTHR24220">
    <property type="entry name" value="IMPORT ATP-BINDING PROTEIN"/>
    <property type="match status" value="1"/>
</dbReference>
<name>A0A4S4AUZ5_9RHOO</name>
<dbReference type="SMART" id="SM00382">
    <property type="entry name" value="AAA"/>
    <property type="match status" value="1"/>
</dbReference>
<evidence type="ECO:0000256" key="8">
    <source>
        <dbReference type="ARBA" id="ARBA00022970"/>
    </source>
</evidence>
<dbReference type="SUPFAM" id="SSF52540">
    <property type="entry name" value="P-loop containing nucleoside triphosphate hydrolases"/>
    <property type="match status" value="1"/>
</dbReference>
<dbReference type="PROSITE" id="PS50893">
    <property type="entry name" value="ABC_TRANSPORTER_2"/>
    <property type="match status" value="1"/>
</dbReference>
<dbReference type="AlphaFoldDB" id="A0A4S4AUZ5"/>
<dbReference type="FunFam" id="3.40.50.300:FF:000056">
    <property type="entry name" value="Cell division ATP-binding protein FtsE"/>
    <property type="match status" value="1"/>
</dbReference>
<accession>A0A4S4AUZ5</accession>
<reference evidence="10 11" key="1">
    <citation type="submission" date="2019-04" db="EMBL/GenBank/DDBJ databases">
        <title>Azoarcus nasutitermitis sp. nov. isolated from termite nest.</title>
        <authorList>
            <person name="Lin S.-Y."/>
            <person name="Hameed A."/>
            <person name="Hsu Y.-H."/>
            <person name="Young C.-C."/>
        </authorList>
    </citation>
    <scope>NUCLEOTIDE SEQUENCE [LARGE SCALE GENOMIC DNA]</scope>
    <source>
        <strain evidence="10 11">CC-YHH838</strain>
    </source>
</reference>
<organism evidence="10 11">
    <name type="scientific">Pseudothauera nasutitermitis</name>
    <dbReference type="NCBI Taxonomy" id="2565930"/>
    <lineage>
        <taxon>Bacteria</taxon>
        <taxon>Pseudomonadati</taxon>
        <taxon>Pseudomonadota</taxon>
        <taxon>Betaproteobacteria</taxon>
        <taxon>Rhodocyclales</taxon>
        <taxon>Zoogloeaceae</taxon>
        <taxon>Pseudothauera</taxon>
    </lineage>
</organism>
<sequence length="221" mass="23803">MIVFDQVAKRYPGGYTALAGVSFEIRHGELVVLSGHSGAGKSTLLKLIPVIERPTAGSVSINGQDVSRMPARAIPYLRRNLGLVLQESRLLFDRNVFDNVMLPLVITGHPPRDGARRVAAALERVGLAGRERELPAGLSGGEQQRVAIARAIVNRPSILIADEPTAHLDPDYAHEIAELFRSFNSAGVTVVISTHDATLFAASRPRRLVLHKGLLVEGGEA</sequence>
<dbReference type="Gene3D" id="3.40.50.300">
    <property type="entry name" value="P-loop containing nucleotide triphosphate hydrolases"/>
    <property type="match status" value="1"/>
</dbReference>
<keyword evidence="4" id="KW-1003">Cell membrane</keyword>
<dbReference type="Pfam" id="PF00005">
    <property type="entry name" value="ABC_tran"/>
    <property type="match status" value="1"/>
</dbReference>
<keyword evidence="11" id="KW-1185">Reference proteome</keyword>
<keyword evidence="7" id="KW-1278">Translocase</keyword>
<dbReference type="Proteomes" id="UP000308430">
    <property type="component" value="Unassembled WGS sequence"/>
</dbReference>
<dbReference type="OrthoDB" id="581709at2"/>